<dbReference type="RefSeq" id="WP_354694674.1">
    <property type="nucleotide sequence ID" value="NZ_JAZHOG010000004.1"/>
</dbReference>
<dbReference type="Gene3D" id="3.10.129.10">
    <property type="entry name" value="Hotdog Thioesterase"/>
    <property type="match status" value="1"/>
</dbReference>
<feature type="domain" description="MaoC-like" evidence="1">
    <location>
        <begin position="15"/>
        <end position="116"/>
    </location>
</feature>
<dbReference type="PANTHER" id="PTHR43664">
    <property type="entry name" value="MONOAMINE OXIDASE-RELATED"/>
    <property type="match status" value="1"/>
</dbReference>
<name>A0AAW9REI0_9GAMM</name>
<protein>
    <submittedName>
        <fullName evidence="2">MaoC family dehydratase</fullName>
    </submittedName>
</protein>
<dbReference type="EMBL" id="JAZHOG010000004">
    <property type="protein sequence ID" value="MEJ8567349.1"/>
    <property type="molecule type" value="Genomic_DNA"/>
</dbReference>
<evidence type="ECO:0000313" key="2">
    <source>
        <dbReference type="EMBL" id="MEJ8567349.1"/>
    </source>
</evidence>
<sequence length="156" mass="18211">MTAPEPHRYWEDLVIGEEFISAPRAVTQEEIVDFASRYDPQYFHMDPEQARCSHFGEVVASGIHILALWRILDHEILGDVRWMCGIGWDKLRWNRPLKAGDTVRAYARCLDKRPSDSNPERGVAVYRYALLNQDDERVYFCDSTNLVERRPAAREE</sequence>
<accession>A0AAW9REI0</accession>
<proteinExistence type="predicted"/>
<dbReference type="Pfam" id="PF01575">
    <property type="entry name" value="MaoC_dehydratas"/>
    <property type="match status" value="1"/>
</dbReference>
<dbReference type="PANTHER" id="PTHR43664:SF1">
    <property type="entry name" value="BETA-METHYLMALYL-COA DEHYDRATASE"/>
    <property type="match status" value="1"/>
</dbReference>
<dbReference type="InterPro" id="IPR029069">
    <property type="entry name" value="HotDog_dom_sf"/>
</dbReference>
<evidence type="ECO:0000313" key="3">
    <source>
        <dbReference type="Proteomes" id="UP001359886"/>
    </source>
</evidence>
<dbReference type="InterPro" id="IPR002539">
    <property type="entry name" value="MaoC-like_dom"/>
</dbReference>
<comment type="caution">
    <text evidence="2">The sequence shown here is derived from an EMBL/GenBank/DDBJ whole genome shotgun (WGS) entry which is preliminary data.</text>
</comment>
<reference evidence="2 3" key="1">
    <citation type="submission" date="2024-02" db="EMBL/GenBank/DDBJ databases">
        <title>A novel Wenzhouxiangellaceae bacterium, isolated from coastal sediments.</title>
        <authorList>
            <person name="Du Z.-J."/>
            <person name="Ye Y.-Q."/>
            <person name="Zhang X.-Y."/>
        </authorList>
    </citation>
    <scope>NUCLEOTIDE SEQUENCE [LARGE SCALE GENOMIC DNA]</scope>
    <source>
        <strain evidence="2 3">CH-27</strain>
    </source>
</reference>
<dbReference type="Proteomes" id="UP001359886">
    <property type="component" value="Unassembled WGS sequence"/>
</dbReference>
<evidence type="ECO:0000259" key="1">
    <source>
        <dbReference type="Pfam" id="PF01575"/>
    </source>
</evidence>
<dbReference type="SUPFAM" id="SSF54637">
    <property type="entry name" value="Thioesterase/thiol ester dehydrase-isomerase"/>
    <property type="match status" value="1"/>
</dbReference>
<organism evidence="2 3">
    <name type="scientific">Elongatibacter sediminis</name>
    <dbReference type="NCBI Taxonomy" id="3119006"/>
    <lineage>
        <taxon>Bacteria</taxon>
        <taxon>Pseudomonadati</taxon>
        <taxon>Pseudomonadota</taxon>
        <taxon>Gammaproteobacteria</taxon>
        <taxon>Chromatiales</taxon>
        <taxon>Wenzhouxiangellaceae</taxon>
        <taxon>Elongatibacter</taxon>
    </lineage>
</organism>
<dbReference type="InterPro" id="IPR052342">
    <property type="entry name" value="MCH/BMMD"/>
</dbReference>
<dbReference type="CDD" id="cd03454">
    <property type="entry name" value="YdeM"/>
    <property type="match status" value="1"/>
</dbReference>
<keyword evidence="3" id="KW-1185">Reference proteome</keyword>
<gene>
    <name evidence="2" type="ORF">V3330_06890</name>
</gene>
<dbReference type="AlphaFoldDB" id="A0AAW9REI0"/>